<accession>A0AAW9SE00</accession>
<dbReference type="EMBL" id="JBDKWZ010000011">
    <property type="protein sequence ID" value="MEN7550025.1"/>
    <property type="molecule type" value="Genomic_DNA"/>
</dbReference>
<gene>
    <name evidence="1" type="ORF">AAG747_19025</name>
</gene>
<keyword evidence="2" id="KW-1185">Reference proteome</keyword>
<dbReference type="AlphaFoldDB" id="A0AAW9SE00"/>
<dbReference type="Proteomes" id="UP001403385">
    <property type="component" value="Unassembled WGS sequence"/>
</dbReference>
<evidence type="ECO:0000313" key="1">
    <source>
        <dbReference type="EMBL" id="MEN7550025.1"/>
    </source>
</evidence>
<comment type="caution">
    <text evidence="1">The sequence shown here is derived from an EMBL/GenBank/DDBJ whole genome shotgun (WGS) entry which is preliminary data.</text>
</comment>
<sequence length="225" mass="24985">MKSIQNYITHPRISEEVSKWSLSAEGFTILEELKSDSDLEIQKHTLVLGKVSVKGTIRLSNECFFIVCGALKATNLLTGQACSLFLDRFELEKLLHVAQSDAVAVCYADSKAKYVLSGNSMGCLTLDGAKLTAEVIDDYIKCVNQAELDFKSDDLIKTQFPDFISEIEWENGDEKFFREKAPLLGIEDADEMDEDTLFEAGYDLVSELAEKITVFAAADKIVAES</sequence>
<protein>
    <submittedName>
        <fullName evidence="1">Uncharacterized protein</fullName>
    </submittedName>
</protein>
<dbReference type="RefSeq" id="WP_346822802.1">
    <property type="nucleotide sequence ID" value="NZ_JBDKWZ010000011.1"/>
</dbReference>
<proteinExistence type="predicted"/>
<evidence type="ECO:0000313" key="2">
    <source>
        <dbReference type="Proteomes" id="UP001403385"/>
    </source>
</evidence>
<name>A0AAW9SE00_9BACT</name>
<organism evidence="1 2">
    <name type="scientific">Rapidithrix thailandica</name>
    <dbReference type="NCBI Taxonomy" id="413964"/>
    <lineage>
        <taxon>Bacteria</taxon>
        <taxon>Pseudomonadati</taxon>
        <taxon>Bacteroidota</taxon>
        <taxon>Cytophagia</taxon>
        <taxon>Cytophagales</taxon>
        <taxon>Flammeovirgaceae</taxon>
        <taxon>Rapidithrix</taxon>
    </lineage>
</organism>
<reference evidence="1 2" key="1">
    <citation type="submission" date="2024-04" db="EMBL/GenBank/DDBJ databases">
        <title>Novel genus in family Flammeovirgaceae.</title>
        <authorList>
            <person name="Nguyen T.H."/>
            <person name="Vuong T.Q."/>
            <person name="Le H."/>
            <person name="Kim S.-G."/>
        </authorList>
    </citation>
    <scope>NUCLEOTIDE SEQUENCE [LARGE SCALE GENOMIC DNA]</scope>
    <source>
        <strain evidence="1 2">JCM 23209</strain>
    </source>
</reference>